<evidence type="ECO:0000256" key="1">
    <source>
        <dbReference type="SAM" id="Phobius"/>
    </source>
</evidence>
<evidence type="ECO:0000313" key="2">
    <source>
        <dbReference type="EMBL" id="OGW99089.1"/>
    </source>
</evidence>
<feature type="transmembrane region" description="Helical" evidence="1">
    <location>
        <begin position="12"/>
        <end position="29"/>
    </location>
</feature>
<dbReference type="EMBL" id="MHFR01000015">
    <property type="protein sequence ID" value="OGW99089.1"/>
    <property type="molecule type" value="Genomic_DNA"/>
</dbReference>
<dbReference type="InterPro" id="IPR036938">
    <property type="entry name" value="PAP2/HPO_sf"/>
</dbReference>
<dbReference type="InterPro" id="IPR003832">
    <property type="entry name" value="DUF212"/>
</dbReference>
<name>A0A1G1L2J2_9BACT</name>
<dbReference type="PANTHER" id="PTHR31446">
    <property type="entry name" value="ACID PHOSPHATASE/VANADIUM-DEPENDENT HALOPEROXIDASE-RELATED PROTEIN"/>
    <property type="match status" value="1"/>
</dbReference>
<keyword evidence="1" id="KW-1133">Transmembrane helix</keyword>
<proteinExistence type="predicted"/>
<protein>
    <recommendedName>
        <fullName evidence="4">Acid phosphatase</fullName>
    </recommendedName>
</protein>
<keyword evidence="1" id="KW-0812">Transmembrane</keyword>
<gene>
    <name evidence="2" type="ORF">A3G33_05540</name>
</gene>
<dbReference type="PANTHER" id="PTHR31446:SF29">
    <property type="entry name" value="ACID PHOSPHATASE_VANADIUM-DEPENDENT HALOPEROXIDASE-RELATED PROTEIN"/>
    <property type="match status" value="1"/>
</dbReference>
<organism evidence="2 3">
    <name type="scientific">Candidatus Danuiimicrobium aquiferis</name>
    <dbReference type="NCBI Taxonomy" id="1801832"/>
    <lineage>
        <taxon>Bacteria</taxon>
        <taxon>Pseudomonadati</taxon>
        <taxon>Candidatus Omnitrophota</taxon>
        <taxon>Candidatus Danuiimicrobium</taxon>
    </lineage>
</organism>
<evidence type="ECO:0000313" key="3">
    <source>
        <dbReference type="Proteomes" id="UP000178187"/>
    </source>
</evidence>
<dbReference type="Pfam" id="PF02681">
    <property type="entry name" value="DUF212"/>
    <property type="match status" value="1"/>
</dbReference>
<evidence type="ECO:0008006" key="4">
    <source>
        <dbReference type="Google" id="ProtNLM"/>
    </source>
</evidence>
<feature type="transmembrane region" description="Helical" evidence="1">
    <location>
        <begin position="124"/>
        <end position="146"/>
    </location>
</feature>
<sequence length="149" mass="16341">MDVIIPYNGNRAFSAVILAWVIAQSIKIVQNTLRRRRFNVRWLIDTGGMPSSHSAGTAAVATVVGLYTGFSSVEFLLALVFALVTMFDAAGARRSIGKQAVILNRMIDEFYAEGKFSEQRIRELLGHTPIEVFVGAILGIIISLIICII</sequence>
<keyword evidence="1" id="KW-0472">Membrane</keyword>
<accession>A0A1G1L2J2</accession>
<dbReference type="Proteomes" id="UP000178187">
    <property type="component" value="Unassembled WGS sequence"/>
</dbReference>
<dbReference type="SUPFAM" id="SSF48317">
    <property type="entry name" value="Acid phosphatase/Vanadium-dependent haloperoxidase"/>
    <property type="match status" value="1"/>
</dbReference>
<dbReference type="AlphaFoldDB" id="A0A1G1L2J2"/>
<comment type="caution">
    <text evidence="2">The sequence shown here is derived from an EMBL/GenBank/DDBJ whole genome shotgun (WGS) entry which is preliminary data.</text>
</comment>
<reference evidence="2 3" key="1">
    <citation type="journal article" date="2016" name="Nat. Commun.">
        <title>Thousands of microbial genomes shed light on interconnected biogeochemical processes in an aquifer system.</title>
        <authorList>
            <person name="Anantharaman K."/>
            <person name="Brown C.T."/>
            <person name="Hug L.A."/>
            <person name="Sharon I."/>
            <person name="Castelle C.J."/>
            <person name="Probst A.J."/>
            <person name="Thomas B.C."/>
            <person name="Singh A."/>
            <person name="Wilkins M.J."/>
            <person name="Karaoz U."/>
            <person name="Brodie E.L."/>
            <person name="Williams K.H."/>
            <person name="Hubbard S.S."/>
            <person name="Banfield J.F."/>
        </authorList>
    </citation>
    <scope>NUCLEOTIDE SEQUENCE [LARGE SCALE GENOMIC DNA]</scope>
</reference>